<dbReference type="InterPro" id="IPR014001">
    <property type="entry name" value="Helicase_ATP-bd"/>
</dbReference>
<sequence>MRRSAAPSARAAKKMKFCSPFKAQDQEPSVEISTTRSVLQQSYKNQLTIPEIRAEVSKSDLKTASTNTLLPEDFTVQNRKEVKSDDEIKDTTSTGLSYPSLSSKVAPFKPQRSSKPGSPLVPFEEKENICRYFSVVWGKMSKKKHKKWEGDGILVTRGRTASLKDLEGKEIAKSAGYKSSELELLQEGNTLCIGGKEIEVMGLIKAEDYLSGQCFQQSIVSSFPTKPISRMPPKKTGMKFLTKFRQTLFFQREKDVTTDTRQMVAPRHDVNAPGAVVMPRPSATHQLEHNREGLDIIDVVVDPHLSGHLRPHQRDGVVFLYECIMGLRNFNGNGAILADDMGLGKTFQCISLIWTLHKQGMYGGQASIRRTLIITPGSLVKNWSSEFRKWLGNERLKVYTVNSDKRVKEFINSPIYPVMIISYEMFLRSVEEVRNIKFGLVICDEAHRLKNTSIKTATMISGLKTKRRILLTGTPVQNDLKEFHSLVDVCNPGILGTQSSFRRLYEEPIVRGQQPDASSEEKLLGQTRAAELNRLTSLFFLRRTAEVNSRYLPPKVECVVFCRPSLLQLSLYRHLLTSRVVRSCLTSHSSGGSRHLVCIGALKKLCNDPSLIYSNCQEAKEMEDGLDVDEDASLYEGLDRSFPENFNPGCFTTNHSGKLQALGHILTQIRSTRERVVLVSNYTQTLDLLQRLCEDRGYDFLRLDGKTPTSKRQSLVDRFNAKYCKIFVFLLSSKAGGVGLNLIGASRLILFDIDWNPANDIQSMARVWRDGQKNTVHIYRLLTTGTIEEKIYQRQTAKQGLSGTVADAKESVKIEFSREELKDLFTLHENTLCLTHDLLQCTCLTTEDGSDEECQSESTANQQSSIPVTRPCQLGIDINNNQKNLSIAELMDWQHYPCPSDPCSDFEDDAVKKAGDAVMIISILSLIDNDDDNSDDASDSDSNGRSTAPSPGPWFDRILEARKWLNVKVVNQVGTRVKIKANKILPSAVLSSGEIFVYHQLLNQTDRKATITLKAVDEYTDKPLIINGDQKFYVTPTTYDDTQEAYVSREGAGNRWFYVKLINHAGGHVRVTPDQILPATTLDVDESQVEYARLEPGDEYKRIVLRAVDVKNDEPLKLNGEFTLALRPDDAGDVARVKITRGEVIYAKCDNFVPMDGEGKFEYQIATDETKSWFDSVRACKLCNSELLSVHTKEENEFITRQLRKSSDVNKLWIGMSYKEKVRMWSWIDGSRYRYQNWKEGQHYDGKDEQCGIMYQRYDWGRWDDDNCYKPLGFICKRHRTKVNDQPKGVNNSSTAKSGCPNILSECPSLCTIVKNPGSCPQCDCGPLVKGYDTMSFKEQAKVRKLFSEANHQVAAARQAQIDEARAIRRSRIMQEAGRIMAESHNLQQVAMMEGIPLNLPALAPVHRREMILKPDEGETELSKTRSLAREIASMINDVENTKKEQKRS</sequence>
<evidence type="ECO:0000259" key="8">
    <source>
        <dbReference type="PROSITE" id="PS51192"/>
    </source>
</evidence>
<comment type="caution">
    <text evidence="10">The sequence shown here is derived from an EMBL/GenBank/DDBJ whole genome shotgun (WGS) entry which is preliminary data.</text>
</comment>
<feature type="compositionally biased region" description="Polar residues" evidence="6">
    <location>
        <begin position="91"/>
        <end position="103"/>
    </location>
</feature>
<dbReference type="CDD" id="cd00037">
    <property type="entry name" value="CLECT"/>
    <property type="match status" value="1"/>
</dbReference>
<dbReference type="PROSITE" id="PS00615">
    <property type="entry name" value="C_TYPE_LECTIN_1"/>
    <property type="match status" value="1"/>
</dbReference>
<keyword evidence="2" id="KW-0378">Hydrolase</keyword>
<dbReference type="SMART" id="SM00487">
    <property type="entry name" value="DEXDc"/>
    <property type="match status" value="1"/>
</dbReference>
<dbReference type="Gene3D" id="3.10.100.10">
    <property type="entry name" value="Mannose-Binding Protein A, subunit A"/>
    <property type="match status" value="1"/>
</dbReference>
<organism evidence="10 11">
    <name type="scientific">Pocillopora meandrina</name>
    <dbReference type="NCBI Taxonomy" id="46732"/>
    <lineage>
        <taxon>Eukaryota</taxon>
        <taxon>Metazoa</taxon>
        <taxon>Cnidaria</taxon>
        <taxon>Anthozoa</taxon>
        <taxon>Hexacorallia</taxon>
        <taxon>Scleractinia</taxon>
        <taxon>Astrocoeniina</taxon>
        <taxon>Pocilloporidae</taxon>
        <taxon>Pocillopora</taxon>
    </lineage>
</organism>
<keyword evidence="3" id="KW-0347">Helicase</keyword>
<dbReference type="GO" id="GO:0007131">
    <property type="term" value="P:reciprocal meiotic recombination"/>
    <property type="evidence" value="ECO:0007669"/>
    <property type="project" value="TreeGrafter"/>
</dbReference>
<dbReference type="InterPro" id="IPR016186">
    <property type="entry name" value="C-type_lectin-like/link_sf"/>
</dbReference>
<feature type="domain" description="Helicase C-terminal" evidence="9">
    <location>
        <begin position="661"/>
        <end position="820"/>
    </location>
</feature>
<dbReference type="Proteomes" id="UP001159428">
    <property type="component" value="Unassembled WGS sequence"/>
</dbReference>
<evidence type="ECO:0000313" key="10">
    <source>
        <dbReference type="EMBL" id="CAH3151628.1"/>
    </source>
</evidence>
<dbReference type="Gene3D" id="1.20.120.850">
    <property type="entry name" value="SWI2/SNF2 ATPases, N-terminal domain"/>
    <property type="match status" value="1"/>
</dbReference>
<dbReference type="GO" id="GO:0004386">
    <property type="term" value="F:helicase activity"/>
    <property type="evidence" value="ECO:0007669"/>
    <property type="project" value="UniProtKB-KW"/>
</dbReference>
<dbReference type="Pfam" id="PF00059">
    <property type="entry name" value="Lectin_C"/>
    <property type="match status" value="1"/>
</dbReference>
<keyword evidence="5" id="KW-1015">Disulfide bond</keyword>
<keyword evidence="11" id="KW-1185">Reference proteome</keyword>
<reference evidence="10 11" key="1">
    <citation type="submission" date="2022-05" db="EMBL/GenBank/DDBJ databases">
        <authorList>
            <consortium name="Genoscope - CEA"/>
            <person name="William W."/>
        </authorList>
    </citation>
    <scope>NUCLEOTIDE SEQUENCE [LARGE SCALE GENOMIC DNA]</scope>
</reference>
<dbReference type="Gene3D" id="3.40.50.10810">
    <property type="entry name" value="Tandem AAA-ATPase domain"/>
    <property type="match status" value="1"/>
</dbReference>
<dbReference type="GO" id="GO:0016787">
    <property type="term" value="F:hydrolase activity"/>
    <property type="evidence" value="ECO:0007669"/>
    <property type="project" value="UniProtKB-KW"/>
</dbReference>
<gene>
    <name evidence="10" type="ORF">PMEA_00025290</name>
</gene>
<evidence type="ECO:0000313" key="11">
    <source>
        <dbReference type="Proteomes" id="UP001159428"/>
    </source>
</evidence>
<evidence type="ECO:0000256" key="6">
    <source>
        <dbReference type="SAM" id="MobiDB-lite"/>
    </source>
</evidence>
<evidence type="ECO:0000259" key="9">
    <source>
        <dbReference type="PROSITE" id="PS51194"/>
    </source>
</evidence>
<dbReference type="InterPro" id="IPR016187">
    <property type="entry name" value="CTDL_fold"/>
</dbReference>
<dbReference type="InterPro" id="IPR000330">
    <property type="entry name" value="SNF2_N"/>
</dbReference>
<dbReference type="GO" id="GO:0000724">
    <property type="term" value="P:double-strand break repair via homologous recombination"/>
    <property type="evidence" value="ECO:0007669"/>
    <property type="project" value="TreeGrafter"/>
</dbReference>
<keyword evidence="4" id="KW-0067">ATP-binding</keyword>
<evidence type="ECO:0000256" key="5">
    <source>
        <dbReference type="ARBA" id="ARBA00023157"/>
    </source>
</evidence>
<feature type="domain" description="C-type lectin" evidence="7">
    <location>
        <begin position="1163"/>
        <end position="1277"/>
    </location>
</feature>
<evidence type="ECO:0000256" key="3">
    <source>
        <dbReference type="ARBA" id="ARBA00022806"/>
    </source>
</evidence>
<dbReference type="GO" id="GO:0015616">
    <property type="term" value="F:DNA translocase activity"/>
    <property type="evidence" value="ECO:0007669"/>
    <property type="project" value="TreeGrafter"/>
</dbReference>
<dbReference type="GO" id="GO:0005524">
    <property type="term" value="F:ATP binding"/>
    <property type="evidence" value="ECO:0007669"/>
    <property type="project" value="UniProtKB-KW"/>
</dbReference>
<dbReference type="InterPro" id="IPR027417">
    <property type="entry name" value="P-loop_NTPase"/>
</dbReference>
<dbReference type="SUPFAM" id="SSF56436">
    <property type="entry name" value="C-type lectin-like"/>
    <property type="match status" value="1"/>
</dbReference>
<dbReference type="Pfam" id="PF00176">
    <property type="entry name" value="SNF2-rel_dom"/>
    <property type="match status" value="1"/>
</dbReference>
<dbReference type="PROSITE" id="PS51192">
    <property type="entry name" value="HELICASE_ATP_BIND_1"/>
    <property type="match status" value="1"/>
</dbReference>
<dbReference type="FunFam" id="3.40.50.10810:FF:000020">
    <property type="entry name" value="DNA repair and recombination protein RAD54B"/>
    <property type="match status" value="1"/>
</dbReference>
<feature type="region of interest" description="Disordered" evidence="6">
    <location>
        <begin position="931"/>
        <end position="952"/>
    </location>
</feature>
<feature type="region of interest" description="Disordered" evidence="6">
    <location>
        <begin position="81"/>
        <end position="120"/>
    </location>
</feature>
<accession>A0AAU9XM08</accession>
<evidence type="ECO:0000256" key="4">
    <source>
        <dbReference type="ARBA" id="ARBA00022840"/>
    </source>
</evidence>
<dbReference type="GO" id="GO:0005634">
    <property type="term" value="C:nucleus"/>
    <property type="evidence" value="ECO:0007669"/>
    <property type="project" value="TreeGrafter"/>
</dbReference>
<dbReference type="Pfam" id="PF00271">
    <property type="entry name" value="Helicase_C"/>
    <property type="match status" value="1"/>
</dbReference>
<dbReference type="SMART" id="SM00490">
    <property type="entry name" value="HELICc"/>
    <property type="match status" value="1"/>
</dbReference>
<evidence type="ECO:0000256" key="1">
    <source>
        <dbReference type="ARBA" id="ARBA00022741"/>
    </source>
</evidence>
<keyword evidence="1" id="KW-0547">Nucleotide-binding</keyword>
<dbReference type="InterPro" id="IPR001650">
    <property type="entry name" value="Helicase_C-like"/>
</dbReference>
<dbReference type="SUPFAM" id="SSF52540">
    <property type="entry name" value="P-loop containing nucleoside triphosphate hydrolases"/>
    <property type="match status" value="2"/>
</dbReference>
<dbReference type="InterPro" id="IPR038718">
    <property type="entry name" value="SNF2-like_sf"/>
</dbReference>
<dbReference type="PROSITE" id="PS51194">
    <property type="entry name" value="HELICASE_CTER"/>
    <property type="match status" value="1"/>
</dbReference>
<dbReference type="PANTHER" id="PTHR45629:SF7">
    <property type="entry name" value="DNA EXCISION REPAIR PROTEIN ERCC-6-RELATED"/>
    <property type="match status" value="1"/>
</dbReference>
<dbReference type="FunFam" id="3.40.50.300:FF:000332">
    <property type="entry name" value="DNA repair and recombination protein RAD54-like"/>
    <property type="match status" value="1"/>
</dbReference>
<dbReference type="InterPro" id="IPR050496">
    <property type="entry name" value="SNF2_RAD54_helicase_repair"/>
</dbReference>
<dbReference type="PANTHER" id="PTHR45629">
    <property type="entry name" value="SNF2/RAD54 FAMILY MEMBER"/>
    <property type="match status" value="1"/>
</dbReference>
<protein>
    <recommendedName>
        <fullName evidence="12">DNA repair and recombination protein RAD54B</fullName>
    </recommendedName>
</protein>
<dbReference type="CDD" id="cd18793">
    <property type="entry name" value="SF2_C_SNF"/>
    <property type="match status" value="1"/>
</dbReference>
<feature type="compositionally biased region" description="Basic and acidic residues" evidence="6">
    <location>
        <begin position="81"/>
        <end position="90"/>
    </location>
</feature>
<name>A0AAU9XM08_9CNID</name>
<dbReference type="InterPro" id="IPR018378">
    <property type="entry name" value="C-type_lectin_CS"/>
</dbReference>
<evidence type="ECO:0000259" key="7">
    <source>
        <dbReference type="PROSITE" id="PS50041"/>
    </source>
</evidence>
<dbReference type="Gene3D" id="3.40.50.300">
    <property type="entry name" value="P-loop containing nucleotide triphosphate hydrolases"/>
    <property type="match status" value="1"/>
</dbReference>
<evidence type="ECO:0000256" key="2">
    <source>
        <dbReference type="ARBA" id="ARBA00022801"/>
    </source>
</evidence>
<feature type="domain" description="Helicase ATP-binding" evidence="8">
    <location>
        <begin position="326"/>
        <end position="493"/>
    </location>
</feature>
<dbReference type="InterPro" id="IPR001304">
    <property type="entry name" value="C-type_lectin-like"/>
</dbReference>
<dbReference type="InterPro" id="IPR049730">
    <property type="entry name" value="SNF2/RAD54-like_C"/>
</dbReference>
<dbReference type="PROSITE" id="PS50041">
    <property type="entry name" value="C_TYPE_LECTIN_2"/>
    <property type="match status" value="1"/>
</dbReference>
<dbReference type="EMBL" id="CALNXJ010000049">
    <property type="protein sequence ID" value="CAH3151628.1"/>
    <property type="molecule type" value="Genomic_DNA"/>
</dbReference>
<dbReference type="SMART" id="SM00034">
    <property type="entry name" value="CLECT"/>
    <property type="match status" value="1"/>
</dbReference>
<proteinExistence type="predicted"/>
<evidence type="ECO:0008006" key="12">
    <source>
        <dbReference type="Google" id="ProtNLM"/>
    </source>
</evidence>